<evidence type="ECO:0000313" key="2">
    <source>
        <dbReference type="EMBL" id="MFC0472824.1"/>
    </source>
</evidence>
<dbReference type="RefSeq" id="WP_335962670.1">
    <property type="nucleotide sequence ID" value="NZ_JAXBLX010000032.1"/>
</dbReference>
<proteinExistence type="predicted"/>
<gene>
    <name evidence="2" type="ORF">ACFFHM_20635</name>
</gene>
<evidence type="ECO:0000256" key="1">
    <source>
        <dbReference type="SAM" id="Phobius"/>
    </source>
</evidence>
<organism evidence="2 3">
    <name type="scientific">Halalkalibacter kiskunsagensis</name>
    <dbReference type="NCBI Taxonomy" id="1548599"/>
    <lineage>
        <taxon>Bacteria</taxon>
        <taxon>Bacillati</taxon>
        <taxon>Bacillota</taxon>
        <taxon>Bacilli</taxon>
        <taxon>Bacillales</taxon>
        <taxon>Bacillaceae</taxon>
        <taxon>Halalkalibacter</taxon>
    </lineage>
</organism>
<dbReference type="EMBL" id="JBHLUX010000088">
    <property type="protein sequence ID" value="MFC0472824.1"/>
    <property type="molecule type" value="Genomic_DNA"/>
</dbReference>
<name>A0ABV6KHP4_9BACI</name>
<protein>
    <submittedName>
        <fullName evidence="2">Uncharacterized protein</fullName>
    </submittedName>
</protein>
<keyword evidence="1" id="KW-0812">Transmembrane</keyword>
<feature type="transmembrane region" description="Helical" evidence="1">
    <location>
        <begin position="6"/>
        <end position="24"/>
    </location>
</feature>
<reference evidence="2 3" key="1">
    <citation type="submission" date="2024-09" db="EMBL/GenBank/DDBJ databases">
        <authorList>
            <person name="Sun Q."/>
            <person name="Mori K."/>
        </authorList>
    </citation>
    <scope>NUCLEOTIDE SEQUENCE [LARGE SCALE GENOMIC DNA]</scope>
    <source>
        <strain evidence="2 3">NCAIM B.02610</strain>
    </source>
</reference>
<dbReference type="Proteomes" id="UP001589838">
    <property type="component" value="Unassembled WGS sequence"/>
</dbReference>
<accession>A0ABV6KHP4</accession>
<evidence type="ECO:0000313" key="3">
    <source>
        <dbReference type="Proteomes" id="UP001589838"/>
    </source>
</evidence>
<keyword evidence="3" id="KW-1185">Reference proteome</keyword>
<keyword evidence="1" id="KW-0472">Membrane</keyword>
<keyword evidence="1" id="KW-1133">Transmembrane helix</keyword>
<comment type="caution">
    <text evidence="2">The sequence shown here is derived from an EMBL/GenBank/DDBJ whole genome shotgun (WGS) entry which is preliminary data.</text>
</comment>
<sequence length="43" mass="4935">METMRVLQYVCSFLGTSCLIFTYIQMAKNDRKKDKIAKGADTD</sequence>
<dbReference type="PROSITE" id="PS51257">
    <property type="entry name" value="PROKAR_LIPOPROTEIN"/>
    <property type="match status" value="1"/>
</dbReference>